<dbReference type="Proteomes" id="UP000465778">
    <property type="component" value="Unassembled WGS sequence"/>
</dbReference>
<protein>
    <submittedName>
        <fullName evidence="1">Uncharacterized protein</fullName>
    </submittedName>
</protein>
<dbReference type="EMBL" id="VDEM01000004">
    <property type="protein sequence ID" value="KAF0825414.1"/>
    <property type="molecule type" value="Genomic_DNA"/>
</dbReference>
<evidence type="ECO:0000313" key="2">
    <source>
        <dbReference type="Proteomes" id="UP000465778"/>
    </source>
</evidence>
<dbReference type="AlphaFoldDB" id="A0A800NEQ9"/>
<comment type="caution">
    <text evidence="1">The sequence shown here is derived from an EMBL/GenBank/DDBJ whole genome shotgun (WGS) entry which is preliminary data.</text>
</comment>
<name>A0A800NEQ9_CYTFI</name>
<proteinExistence type="predicted"/>
<organism evidence="1 2">
    <name type="scientific">Cytobacillus firmus</name>
    <name type="common">Bacillus firmus</name>
    <dbReference type="NCBI Taxonomy" id="1399"/>
    <lineage>
        <taxon>Bacteria</taxon>
        <taxon>Bacillati</taxon>
        <taxon>Bacillota</taxon>
        <taxon>Bacilli</taxon>
        <taxon>Bacillales</taxon>
        <taxon>Bacillaceae</taxon>
        <taxon>Cytobacillus</taxon>
    </lineage>
</organism>
<accession>A0A800NEQ9</accession>
<gene>
    <name evidence="1" type="ORF">KIS1582_0721</name>
</gene>
<dbReference type="RefSeq" id="WP_268891807.1">
    <property type="nucleotide sequence ID" value="NZ_JBALRS010000034.1"/>
</dbReference>
<sequence>MAAIFLRSQLLSFPDCAFESGVLWRMDCAVFRNEVNPSIKY</sequence>
<evidence type="ECO:0000313" key="1">
    <source>
        <dbReference type="EMBL" id="KAF0825414.1"/>
    </source>
</evidence>
<reference evidence="1 2" key="1">
    <citation type="journal article" date="2020" name="G3 (Bethesda)">
        <title>Whole Genome Sequencing and Comparative Genomics of Two Nematicidal Bacillus Strains Reveals a Wide Range of Possible Virulence Factors.</title>
        <authorList>
            <person name="Susic N."/>
            <person name="Janezic S."/>
            <person name="Rupnik M."/>
            <person name="Geric Stare B."/>
        </authorList>
    </citation>
    <scope>NUCLEOTIDE SEQUENCE [LARGE SCALE GENOMIC DNA]</scope>
    <source>
        <strain evidence="1 2">I-1582</strain>
    </source>
</reference>